<evidence type="ECO:0000256" key="12">
    <source>
        <dbReference type="SAM" id="SignalP"/>
    </source>
</evidence>
<sequence length="538" mass="57375">MMRAILVLFLVAGSSDALVKRWIKYSDYNDADNWGGLNRTPCPTDTINLGAVQPVSVYIQSNLTITELALPMTGEIILGPNVIIDFPSNPANVDPSCQGATPGQLAEFQVQTQEWFNLNNWEVYGSLADAQQGDVSKEMSVLDVEKIPCSSGGDTTGSYLRDEVLFPEDHSYRVNMGTQPLSLQKLNLAGKAYTSTNPFSDFLNTVSGKSQFNPGADRPTVNIGGSCTDVTGCACGNDAMKTVICAAVQCQVRGLQCDSPPTPRGHCCGVCGAVLTIGYGDNFNFQNLESYIRTQYLQQDKYQGVRTILSKSAVSRAGEVQLVLQDDAPGTQNGQTAAAMAQEVKDTLPAAGLGITAVDVQASTKGTGPSGQTGGRMGGGQIAGIVIGVIIVLLLIVLVAFFLVRRRSTPLELSLPKMPKMPKMPTFNGKKSLTNEFEMGGATFSNPNFDPNSPDHFSLSYSGVEDLGSSKGFNNPMYDNPVEDNPMYTDTSLSGTMDPASVTTTPPTTPDGDTRDGGIENPIYGLDNLQEVVMDAEC</sequence>
<evidence type="ECO:0000313" key="13">
    <source>
        <dbReference type="EMBL" id="CAH1262219.1"/>
    </source>
</evidence>
<evidence type="ECO:0000256" key="5">
    <source>
        <dbReference type="ARBA" id="ARBA00022692"/>
    </source>
</evidence>
<evidence type="ECO:0000256" key="7">
    <source>
        <dbReference type="ARBA" id="ARBA00022927"/>
    </source>
</evidence>
<dbReference type="Pfam" id="PF14828">
    <property type="entry name" value="Amnionless"/>
    <property type="match status" value="1"/>
</dbReference>
<organism evidence="13 14">
    <name type="scientific">Branchiostoma lanceolatum</name>
    <name type="common">Common lancelet</name>
    <name type="synonym">Amphioxus lanceolatum</name>
    <dbReference type="NCBI Taxonomy" id="7740"/>
    <lineage>
        <taxon>Eukaryota</taxon>
        <taxon>Metazoa</taxon>
        <taxon>Chordata</taxon>
        <taxon>Cephalochordata</taxon>
        <taxon>Leptocardii</taxon>
        <taxon>Amphioxiformes</taxon>
        <taxon>Branchiostomatidae</taxon>
        <taxon>Branchiostoma</taxon>
    </lineage>
</organism>
<comment type="subcellular location">
    <subcellularLocation>
        <location evidence="1">Cell membrane</location>
        <topology evidence="1">Single-pass type I membrane protein</topology>
    </subcellularLocation>
</comment>
<reference evidence="13" key="1">
    <citation type="submission" date="2022-01" db="EMBL/GenBank/DDBJ databases">
        <authorList>
            <person name="Braso-Vives M."/>
        </authorList>
    </citation>
    <scope>NUCLEOTIDE SEQUENCE</scope>
</reference>
<keyword evidence="6 12" id="KW-0732">Signal</keyword>
<dbReference type="AlphaFoldDB" id="A0A8J9ZRI2"/>
<evidence type="ECO:0000256" key="6">
    <source>
        <dbReference type="ARBA" id="ARBA00022729"/>
    </source>
</evidence>
<dbReference type="PANTHER" id="PTHR14995">
    <property type="entry name" value="AMNIONLESS"/>
    <property type="match status" value="1"/>
</dbReference>
<dbReference type="GO" id="GO:0030139">
    <property type="term" value="C:endocytic vesicle"/>
    <property type="evidence" value="ECO:0007669"/>
    <property type="project" value="TreeGrafter"/>
</dbReference>
<proteinExistence type="predicted"/>
<evidence type="ECO:0000256" key="4">
    <source>
        <dbReference type="ARBA" id="ARBA00022475"/>
    </source>
</evidence>
<dbReference type="GO" id="GO:0006898">
    <property type="term" value="P:receptor-mediated endocytosis"/>
    <property type="evidence" value="ECO:0007669"/>
    <property type="project" value="TreeGrafter"/>
</dbReference>
<name>A0A8J9ZRI2_BRALA</name>
<evidence type="ECO:0000313" key="14">
    <source>
        <dbReference type="Proteomes" id="UP000838412"/>
    </source>
</evidence>
<keyword evidence="7" id="KW-0653">Protein transport</keyword>
<evidence type="ECO:0000256" key="1">
    <source>
        <dbReference type="ARBA" id="ARBA00004251"/>
    </source>
</evidence>
<evidence type="ECO:0000256" key="10">
    <source>
        <dbReference type="SAM" id="MobiDB-lite"/>
    </source>
</evidence>
<keyword evidence="3" id="KW-0813">Transport</keyword>
<evidence type="ECO:0000256" key="9">
    <source>
        <dbReference type="ARBA" id="ARBA00023136"/>
    </source>
</evidence>
<keyword evidence="4" id="KW-1003">Cell membrane</keyword>
<gene>
    <name evidence="13" type="primary">AMN</name>
    <name evidence="13" type="ORF">BLAG_LOCUS17376</name>
</gene>
<evidence type="ECO:0000256" key="2">
    <source>
        <dbReference type="ARBA" id="ARBA00021200"/>
    </source>
</evidence>
<dbReference type="InterPro" id="IPR026112">
    <property type="entry name" value="AMN"/>
</dbReference>
<evidence type="ECO:0000256" key="8">
    <source>
        <dbReference type="ARBA" id="ARBA00022989"/>
    </source>
</evidence>
<feature type="signal peptide" evidence="12">
    <location>
        <begin position="1"/>
        <end position="17"/>
    </location>
</feature>
<evidence type="ECO:0000256" key="3">
    <source>
        <dbReference type="ARBA" id="ARBA00022448"/>
    </source>
</evidence>
<dbReference type="GO" id="GO:0015031">
    <property type="term" value="P:protein transport"/>
    <property type="evidence" value="ECO:0007669"/>
    <property type="project" value="UniProtKB-KW"/>
</dbReference>
<dbReference type="GO" id="GO:0016324">
    <property type="term" value="C:apical plasma membrane"/>
    <property type="evidence" value="ECO:0007669"/>
    <property type="project" value="TreeGrafter"/>
</dbReference>
<feature type="chain" id="PRO_5035444001" description="Protein amnionless" evidence="12">
    <location>
        <begin position="18"/>
        <end position="538"/>
    </location>
</feature>
<dbReference type="Proteomes" id="UP000838412">
    <property type="component" value="Chromosome 4"/>
</dbReference>
<feature type="transmembrane region" description="Helical" evidence="11">
    <location>
        <begin position="382"/>
        <end position="404"/>
    </location>
</feature>
<keyword evidence="5 11" id="KW-0812">Transmembrane</keyword>
<accession>A0A8J9ZRI2</accession>
<evidence type="ECO:0000256" key="11">
    <source>
        <dbReference type="SAM" id="Phobius"/>
    </source>
</evidence>
<keyword evidence="9 11" id="KW-0472">Membrane</keyword>
<protein>
    <recommendedName>
        <fullName evidence="2">Protein amnionless</fullName>
    </recommendedName>
</protein>
<dbReference type="OrthoDB" id="10067964at2759"/>
<feature type="region of interest" description="Disordered" evidence="10">
    <location>
        <begin position="484"/>
        <end position="517"/>
    </location>
</feature>
<keyword evidence="8 11" id="KW-1133">Transmembrane helix</keyword>
<keyword evidence="14" id="KW-1185">Reference proteome</keyword>
<dbReference type="PANTHER" id="PTHR14995:SF2">
    <property type="entry name" value="PROTEIN AMNIONLESS"/>
    <property type="match status" value="1"/>
</dbReference>
<dbReference type="EMBL" id="OV696689">
    <property type="protein sequence ID" value="CAH1262219.1"/>
    <property type="molecule type" value="Genomic_DNA"/>
</dbReference>